<dbReference type="RefSeq" id="WP_173195893.1">
    <property type="nucleotide sequence ID" value="NZ_JABFCX010000002.1"/>
</dbReference>
<keyword evidence="1" id="KW-0472">Membrane</keyword>
<organism evidence="3 4">
    <name type="scientific">Parvularcula mediterranea</name>
    <dbReference type="NCBI Taxonomy" id="2732508"/>
    <lineage>
        <taxon>Bacteria</taxon>
        <taxon>Pseudomonadati</taxon>
        <taxon>Pseudomonadota</taxon>
        <taxon>Alphaproteobacteria</taxon>
        <taxon>Parvularculales</taxon>
        <taxon>Parvularculaceae</taxon>
        <taxon>Parvularcula</taxon>
    </lineage>
</organism>
<keyword evidence="1" id="KW-0812">Transmembrane</keyword>
<feature type="chain" id="PRO_5030636845" description="PEP-CTERM sorting domain-containing protein" evidence="2">
    <location>
        <begin position="21"/>
        <end position="245"/>
    </location>
</feature>
<keyword evidence="1" id="KW-1133">Transmembrane helix</keyword>
<dbReference type="EMBL" id="JABFCX010000002">
    <property type="protein sequence ID" value="NNU14881.1"/>
    <property type="molecule type" value="Genomic_DNA"/>
</dbReference>
<evidence type="ECO:0000313" key="3">
    <source>
        <dbReference type="EMBL" id="NNU14881.1"/>
    </source>
</evidence>
<evidence type="ECO:0000313" key="4">
    <source>
        <dbReference type="Proteomes" id="UP000536835"/>
    </source>
</evidence>
<feature type="transmembrane region" description="Helical" evidence="1">
    <location>
        <begin position="224"/>
        <end position="240"/>
    </location>
</feature>
<protein>
    <recommendedName>
        <fullName evidence="5">PEP-CTERM sorting domain-containing protein</fullName>
    </recommendedName>
</protein>
<reference evidence="3 4" key="1">
    <citation type="submission" date="2020-05" db="EMBL/GenBank/DDBJ databases">
        <title>Parvularcula mediterraneae sp. nov., isolated from polypropylene straw from shallow seawater of the seashore of Laganas in Zakynthos island, Greece.</title>
        <authorList>
            <person name="Szabo I."/>
            <person name="Al-Omari J."/>
            <person name="Rado J."/>
            <person name="Szerdahelyi G.S."/>
        </authorList>
    </citation>
    <scope>NUCLEOTIDE SEQUENCE [LARGE SCALE GENOMIC DNA]</scope>
    <source>
        <strain evidence="3 4">ZS-1/3</strain>
    </source>
</reference>
<evidence type="ECO:0000256" key="1">
    <source>
        <dbReference type="SAM" id="Phobius"/>
    </source>
</evidence>
<gene>
    <name evidence="3" type="ORF">HK107_00910</name>
</gene>
<accession>A0A7Y3RIZ2</accession>
<sequence length="245" mass="25330">MKRKLCAAAAAFLVNAVASAAVTTYTDQATFDADAAAIMLTTVDFDNLAVGTDVTGDDLGGVLIVSPSGNSLDVVLGSSTFTPPQMPGGLNSMPATSGTQILSPGGSALVPGPDPRQIDTIELLFSTAVSAVSFDILYQSVDGALFSRATAYDSTGAEVGRITPIGFEPMSAGGSRFAGFLSDNPMTNIARVVIDDFDNNASFPDSNIGLDTLRFTDLGMDNPIPIPAAGLLFLPVLAFLRRRRG</sequence>
<proteinExistence type="predicted"/>
<feature type="signal peptide" evidence="2">
    <location>
        <begin position="1"/>
        <end position="20"/>
    </location>
</feature>
<comment type="caution">
    <text evidence="3">The sequence shown here is derived from an EMBL/GenBank/DDBJ whole genome shotgun (WGS) entry which is preliminary data.</text>
</comment>
<keyword evidence="4" id="KW-1185">Reference proteome</keyword>
<evidence type="ECO:0000256" key="2">
    <source>
        <dbReference type="SAM" id="SignalP"/>
    </source>
</evidence>
<keyword evidence="2" id="KW-0732">Signal</keyword>
<dbReference type="AlphaFoldDB" id="A0A7Y3RIZ2"/>
<dbReference type="Proteomes" id="UP000536835">
    <property type="component" value="Unassembled WGS sequence"/>
</dbReference>
<name>A0A7Y3RIZ2_9PROT</name>
<evidence type="ECO:0008006" key="5">
    <source>
        <dbReference type="Google" id="ProtNLM"/>
    </source>
</evidence>